<evidence type="ECO:0000256" key="6">
    <source>
        <dbReference type="ARBA" id="ARBA00022679"/>
    </source>
</evidence>
<dbReference type="Proteomes" id="UP000504634">
    <property type="component" value="Unplaced"/>
</dbReference>
<accession>A0A6J2TE72</accession>
<reference evidence="10" key="1">
    <citation type="submission" date="2025-08" db="UniProtKB">
        <authorList>
            <consortium name="RefSeq"/>
        </authorList>
    </citation>
    <scope>IDENTIFICATION</scope>
    <source>
        <strain evidence="10">11010-0011.00</strain>
        <tissue evidence="10">Whole body</tissue>
    </source>
</reference>
<dbReference type="Pfam" id="PF00155">
    <property type="entry name" value="Aminotran_1_2"/>
    <property type="match status" value="1"/>
</dbReference>
<dbReference type="EC" id="2.6.1.1" evidence="4"/>
<dbReference type="PANTHER" id="PTHR11879">
    <property type="entry name" value="ASPARTATE AMINOTRANSFERASE"/>
    <property type="match status" value="1"/>
</dbReference>
<evidence type="ECO:0000256" key="7">
    <source>
        <dbReference type="ARBA" id="ARBA00022898"/>
    </source>
</evidence>
<feature type="domain" description="Aminotransferase class I/classII large" evidence="8">
    <location>
        <begin position="58"/>
        <end position="288"/>
    </location>
</feature>
<proteinExistence type="inferred from homology"/>
<dbReference type="SUPFAM" id="SSF53383">
    <property type="entry name" value="PLP-dependent transferases"/>
    <property type="match status" value="1"/>
</dbReference>
<comment type="cofactor">
    <cofactor evidence="1">
        <name>pyridoxal 5'-phosphate</name>
        <dbReference type="ChEBI" id="CHEBI:597326"/>
    </cofactor>
</comment>
<dbReference type="Gene3D" id="3.40.640.10">
    <property type="entry name" value="Type I PLP-dependent aspartate aminotransferase-like (Major domain)"/>
    <property type="match status" value="1"/>
</dbReference>
<evidence type="ECO:0000313" key="9">
    <source>
        <dbReference type="Proteomes" id="UP000504634"/>
    </source>
</evidence>
<name>A0A6J2TE72_DROLE</name>
<dbReference type="GeneID" id="115623887"/>
<evidence type="ECO:0000256" key="5">
    <source>
        <dbReference type="ARBA" id="ARBA00022576"/>
    </source>
</evidence>
<dbReference type="Gene3D" id="3.90.1150.10">
    <property type="entry name" value="Aspartate Aminotransferase, domain 1"/>
    <property type="match status" value="1"/>
</dbReference>
<sequence length="326" mass="36172">MAAPFSLAHHLFFNCLRKSTARRSSTKPVFAPFARVEAVTATEGMSIEQAYNEDKSPDKVNLANEVYRNGEGKPHIFQAVRKAEITLACDDFLSRDPLPPWGNPEFIRAATKLILGTAPPAIAQNRVLGVQTRTGIDALCLAAQFLRQKMNFDTCVLARPSWELYEPIFKSIGFTCHSYQYYNAAKGELNIYGLVADLMTAPEGAVVVLDACAHNPTGIQPSIDEWKLIGHIIKCRKMIPLFMLDMQGLASGDPIKDAWPVRYFVDCGFDLFCAQSFVKNFGLYNEAVSNLMIVLSNPVHVYTVKGQIESMLCESHEESSTAFTGF</sequence>
<evidence type="ECO:0000313" key="10">
    <source>
        <dbReference type="RefSeq" id="XP_030374299.1"/>
    </source>
</evidence>
<comment type="subunit">
    <text evidence="3">Homodimer.</text>
</comment>
<keyword evidence="7" id="KW-0663">Pyridoxal phosphate</keyword>
<dbReference type="PANTHER" id="PTHR11879:SF55">
    <property type="entry name" value="GLUTAMATE OXALOACETATE TRANSAMINASE 1, ISOFORM B"/>
    <property type="match status" value="1"/>
</dbReference>
<keyword evidence="9" id="KW-1185">Reference proteome</keyword>
<dbReference type="InterPro" id="IPR004839">
    <property type="entry name" value="Aminotransferase_I/II_large"/>
</dbReference>
<dbReference type="InterPro" id="IPR000796">
    <property type="entry name" value="Asp_trans"/>
</dbReference>
<protein>
    <recommendedName>
        <fullName evidence="4">aspartate transaminase</fullName>
        <ecNumber evidence="4">2.6.1.1</ecNumber>
    </recommendedName>
</protein>
<dbReference type="GO" id="GO:0006532">
    <property type="term" value="P:aspartate biosynthetic process"/>
    <property type="evidence" value="ECO:0007669"/>
    <property type="project" value="TreeGrafter"/>
</dbReference>
<dbReference type="RefSeq" id="XP_030374299.1">
    <property type="nucleotide sequence ID" value="XM_030518439.1"/>
</dbReference>
<comment type="similarity">
    <text evidence="2">Belongs to the class-I pyridoxal-phosphate-dependent aminotransferase family.</text>
</comment>
<keyword evidence="6" id="KW-0808">Transferase</keyword>
<evidence type="ECO:0000256" key="4">
    <source>
        <dbReference type="ARBA" id="ARBA00012753"/>
    </source>
</evidence>
<dbReference type="GO" id="GO:0004069">
    <property type="term" value="F:L-aspartate:2-oxoglutarate aminotransferase activity"/>
    <property type="evidence" value="ECO:0007669"/>
    <property type="project" value="UniProtKB-EC"/>
</dbReference>
<dbReference type="InterPro" id="IPR015421">
    <property type="entry name" value="PyrdxlP-dep_Trfase_major"/>
</dbReference>
<dbReference type="InterPro" id="IPR015422">
    <property type="entry name" value="PyrdxlP-dep_Trfase_small"/>
</dbReference>
<evidence type="ECO:0000256" key="2">
    <source>
        <dbReference type="ARBA" id="ARBA00007441"/>
    </source>
</evidence>
<dbReference type="OrthoDB" id="6752799at2759"/>
<organism evidence="9 10">
    <name type="scientific">Drosophila lebanonensis</name>
    <name type="common">Fruit fly</name>
    <name type="synonym">Scaptodrosophila lebanonensis</name>
    <dbReference type="NCBI Taxonomy" id="7225"/>
    <lineage>
        <taxon>Eukaryota</taxon>
        <taxon>Metazoa</taxon>
        <taxon>Ecdysozoa</taxon>
        <taxon>Arthropoda</taxon>
        <taxon>Hexapoda</taxon>
        <taxon>Insecta</taxon>
        <taxon>Pterygota</taxon>
        <taxon>Neoptera</taxon>
        <taxon>Endopterygota</taxon>
        <taxon>Diptera</taxon>
        <taxon>Brachycera</taxon>
        <taxon>Muscomorpha</taxon>
        <taxon>Ephydroidea</taxon>
        <taxon>Drosophilidae</taxon>
        <taxon>Scaptodrosophila</taxon>
    </lineage>
</organism>
<dbReference type="AlphaFoldDB" id="A0A6J2TE72"/>
<evidence type="ECO:0000256" key="3">
    <source>
        <dbReference type="ARBA" id="ARBA00011738"/>
    </source>
</evidence>
<dbReference type="GO" id="GO:0030170">
    <property type="term" value="F:pyridoxal phosphate binding"/>
    <property type="evidence" value="ECO:0007669"/>
    <property type="project" value="InterPro"/>
</dbReference>
<gene>
    <name evidence="10" type="primary">LOC115623887</name>
</gene>
<keyword evidence="5" id="KW-0032">Aminotransferase</keyword>
<evidence type="ECO:0000259" key="8">
    <source>
        <dbReference type="Pfam" id="PF00155"/>
    </source>
</evidence>
<dbReference type="GO" id="GO:0005829">
    <property type="term" value="C:cytosol"/>
    <property type="evidence" value="ECO:0007669"/>
    <property type="project" value="TreeGrafter"/>
</dbReference>
<evidence type="ECO:0000256" key="1">
    <source>
        <dbReference type="ARBA" id="ARBA00001933"/>
    </source>
</evidence>
<dbReference type="InterPro" id="IPR015424">
    <property type="entry name" value="PyrdxlP-dep_Trfase"/>
</dbReference>